<dbReference type="InterPro" id="IPR051847">
    <property type="entry name" value="RNA_proc/Spliceosome_comp"/>
</dbReference>
<dbReference type="PANTHER" id="PTHR45880">
    <property type="entry name" value="RNA-BINDING MOTIF PROTEIN, X-LINKED 2"/>
    <property type="match status" value="1"/>
</dbReference>
<dbReference type="InterPro" id="IPR035979">
    <property type="entry name" value="RBD_domain_sf"/>
</dbReference>
<dbReference type="SMART" id="SM00360">
    <property type="entry name" value="RRM"/>
    <property type="match status" value="1"/>
</dbReference>
<dbReference type="GO" id="GO:0000398">
    <property type="term" value="P:mRNA splicing, via spliceosome"/>
    <property type="evidence" value="ECO:0007669"/>
    <property type="project" value="InterPro"/>
</dbReference>
<evidence type="ECO:0000313" key="5">
    <source>
        <dbReference type="EMBL" id="KAF1938740.1"/>
    </source>
</evidence>
<dbReference type="InterPro" id="IPR000504">
    <property type="entry name" value="RRM_dom"/>
</dbReference>
<keyword evidence="1 2" id="KW-0694">RNA-binding</keyword>
<evidence type="ECO:0000256" key="1">
    <source>
        <dbReference type="ARBA" id="ARBA00022884"/>
    </source>
</evidence>
<organism evidence="5 6">
    <name type="scientific">Clathrospora elynae</name>
    <dbReference type="NCBI Taxonomy" id="706981"/>
    <lineage>
        <taxon>Eukaryota</taxon>
        <taxon>Fungi</taxon>
        <taxon>Dikarya</taxon>
        <taxon>Ascomycota</taxon>
        <taxon>Pezizomycotina</taxon>
        <taxon>Dothideomycetes</taxon>
        <taxon>Pleosporomycetidae</taxon>
        <taxon>Pleosporales</taxon>
        <taxon>Diademaceae</taxon>
        <taxon>Clathrospora</taxon>
    </lineage>
</organism>
<proteinExistence type="predicted"/>
<dbReference type="Gene3D" id="3.30.70.330">
    <property type="match status" value="1"/>
</dbReference>
<dbReference type="OrthoDB" id="2573941at2759"/>
<feature type="compositionally biased region" description="Basic and acidic residues" evidence="3">
    <location>
        <begin position="173"/>
        <end position="182"/>
    </location>
</feature>
<dbReference type="PANTHER" id="PTHR45880:SF1">
    <property type="entry name" value="RNA-BINDING MOTIF PROTEIN, X-LINKED 2"/>
    <property type="match status" value="1"/>
</dbReference>
<feature type="compositionally biased region" description="Basic and acidic residues" evidence="3">
    <location>
        <begin position="277"/>
        <end position="301"/>
    </location>
</feature>
<feature type="compositionally biased region" description="Basic and acidic residues" evidence="3">
    <location>
        <begin position="309"/>
        <end position="321"/>
    </location>
</feature>
<dbReference type="Proteomes" id="UP000800038">
    <property type="component" value="Unassembled WGS sequence"/>
</dbReference>
<sequence>MSSGVVVVWNARLHWSTVAFVQGCSSCPAKPELQKLRNSPSHFRDAIDQKHNGRLKHQNMNSVRAIQQLNKRELEAGITPEGSWHTDYRDTAFVYIGGLPFELSEGDIITIFSQYGEPVWVKLARDHETGKSRGFAWIKYEDQKSCDLAVDNLGGASIMDRVLRVDHARYKPKDDEDMRDNTMGELDLDPANESDGGRRKRRKTESESDDDEDRPLLPEEIELERLMENLDEDDPMRDSMIKTQQEKVDDAIKKMQKQKRREKEKARKKDKHRRRGGSKDRDRDRDRRKIKDMGEDNDRDKRSRRKELRSKSRDGDSDEDRRHRKSRQRDGSEERDRRHRSERTRERSDDQEDRSDRHRRRDRQRSASVDEDQGRTRSKGSPLPYRARSPR</sequence>
<evidence type="ECO:0000313" key="6">
    <source>
        <dbReference type="Proteomes" id="UP000800038"/>
    </source>
</evidence>
<feature type="region of interest" description="Disordered" evidence="3">
    <location>
        <begin position="244"/>
        <end position="391"/>
    </location>
</feature>
<protein>
    <submittedName>
        <fullName evidence="5">RNA-binding domain-containing protein</fullName>
    </submittedName>
</protein>
<dbReference type="GO" id="GO:0071013">
    <property type="term" value="C:catalytic step 2 spliceosome"/>
    <property type="evidence" value="ECO:0007669"/>
    <property type="project" value="TreeGrafter"/>
</dbReference>
<dbReference type="GO" id="GO:0071011">
    <property type="term" value="C:precatalytic spliceosome"/>
    <property type="evidence" value="ECO:0007669"/>
    <property type="project" value="TreeGrafter"/>
</dbReference>
<gene>
    <name evidence="5" type="ORF">EJ02DRAFT_457644</name>
</gene>
<dbReference type="InterPro" id="IPR012677">
    <property type="entry name" value="Nucleotide-bd_a/b_plait_sf"/>
</dbReference>
<evidence type="ECO:0000259" key="4">
    <source>
        <dbReference type="PROSITE" id="PS50102"/>
    </source>
</evidence>
<dbReference type="EMBL" id="ML976097">
    <property type="protein sequence ID" value="KAF1938740.1"/>
    <property type="molecule type" value="Genomic_DNA"/>
</dbReference>
<dbReference type="CDD" id="cd12411">
    <property type="entry name" value="RRM_ist3_like"/>
    <property type="match status" value="1"/>
</dbReference>
<dbReference type="GO" id="GO:0003723">
    <property type="term" value="F:RNA binding"/>
    <property type="evidence" value="ECO:0007669"/>
    <property type="project" value="UniProtKB-UniRule"/>
</dbReference>
<dbReference type="GO" id="GO:0005686">
    <property type="term" value="C:U2 snRNP"/>
    <property type="evidence" value="ECO:0007669"/>
    <property type="project" value="TreeGrafter"/>
</dbReference>
<keyword evidence="6" id="KW-1185">Reference proteome</keyword>
<feature type="compositionally biased region" description="Basic and acidic residues" evidence="3">
    <location>
        <begin position="244"/>
        <end position="253"/>
    </location>
</feature>
<dbReference type="PROSITE" id="PS50102">
    <property type="entry name" value="RRM"/>
    <property type="match status" value="1"/>
</dbReference>
<evidence type="ECO:0000256" key="2">
    <source>
        <dbReference type="PROSITE-ProRule" id="PRU00176"/>
    </source>
</evidence>
<dbReference type="Pfam" id="PF00076">
    <property type="entry name" value="RRM_1"/>
    <property type="match status" value="1"/>
</dbReference>
<name>A0A6A5SG61_9PLEO</name>
<dbReference type="InterPro" id="IPR045844">
    <property type="entry name" value="RRM_Ist3-like"/>
</dbReference>
<feature type="domain" description="RRM" evidence="4">
    <location>
        <begin position="92"/>
        <end position="170"/>
    </location>
</feature>
<feature type="region of interest" description="Disordered" evidence="3">
    <location>
        <begin position="173"/>
        <end position="219"/>
    </location>
</feature>
<dbReference type="AlphaFoldDB" id="A0A6A5SG61"/>
<accession>A0A6A5SG61</accession>
<dbReference type="SUPFAM" id="SSF54928">
    <property type="entry name" value="RNA-binding domain, RBD"/>
    <property type="match status" value="1"/>
</dbReference>
<reference evidence="5" key="1">
    <citation type="journal article" date="2020" name="Stud. Mycol.">
        <title>101 Dothideomycetes genomes: a test case for predicting lifestyles and emergence of pathogens.</title>
        <authorList>
            <person name="Haridas S."/>
            <person name="Albert R."/>
            <person name="Binder M."/>
            <person name="Bloem J."/>
            <person name="Labutti K."/>
            <person name="Salamov A."/>
            <person name="Andreopoulos B."/>
            <person name="Baker S."/>
            <person name="Barry K."/>
            <person name="Bills G."/>
            <person name="Bluhm B."/>
            <person name="Cannon C."/>
            <person name="Castanera R."/>
            <person name="Culley D."/>
            <person name="Daum C."/>
            <person name="Ezra D."/>
            <person name="Gonzalez J."/>
            <person name="Henrissat B."/>
            <person name="Kuo A."/>
            <person name="Liang C."/>
            <person name="Lipzen A."/>
            <person name="Lutzoni F."/>
            <person name="Magnuson J."/>
            <person name="Mondo S."/>
            <person name="Nolan M."/>
            <person name="Ohm R."/>
            <person name="Pangilinan J."/>
            <person name="Park H.-J."/>
            <person name="Ramirez L."/>
            <person name="Alfaro M."/>
            <person name="Sun H."/>
            <person name="Tritt A."/>
            <person name="Yoshinaga Y."/>
            <person name="Zwiers L.-H."/>
            <person name="Turgeon B."/>
            <person name="Goodwin S."/>
            <person name="Spatafora J."/>
            <person name="Crous P."/>
            <person name="Grigoriev I."/>
        </authorList>
    </citation>
    <scope>NUCLEOTIDE SEQUENCE</scope>
    <source>
        <strain evidence="5">CBS 161.51</strain>
    </source>
</reference>
<evidence type="ECO:0000256" key="3">
    <source>
        <dbReference type="SAM" id="MobiDB-lite"/>
    </source>
</evidence>